<dbReference type="OrthoDB" id="416313at2759"/>
<protein>
    <submittedName>
        <fullName evidence="1">Uncharacterized protein</fullName>
    </submittedName>
</protein>
<evidence type="ECO:0000313" key="2">
    <source>
        <dbReference type="Proteomes" id="UP000654075"/>
    </source>
</evidence>
<accession>A0A813G3D6</accession>
<sequence>FQEAEDSVVPPALLDAVLTGGAVVRRGRVVLRGVRLVKALRLGRATSAVAAAASVSASWANLGGFALGAGSLAGGLVVCSSLSAVGAVAGAGLAYAVKRLLAPEASSVSGAAPERTAEFYDCPLRLLGSADDVFHLFGASLEFPPEDGLFGEGGGEGVGGETPPADERLIAAGWYAVRVQPGSAFKTE</sequence>
<dbReference type="EMBL" id="CAJNNV010027172">
    <property type="protein sequence ID" value="CAE8619554.1"/>
    <property type="molecule type" value="Genomic_DNA"/>
</dbReference>
<organism evidence="1 2">
    <name type="scientific">Polarella glacialis</name>
    <name type="common">Dinoflagellate</name>
    <dbReference type="NCBI Taxonomy" id="89957"/>
    <lineage>
        <taxon>Eukaryota</taxon>
        <taxon>Sar</taxon>
        <taxon>Alveolata</taxon>
        <taxon>Dinophyceae</taxon>
        <taxon>Suessiales</taxon>
        <taxon>Suessiaceae</taxon>
        <taxon>Polarella</taxon>
    </lineage>
</organism>
<proteinExistence type="predicted"/>
<keyword evidence="2" id="KW-1185">Reference proteome</keyword>
<comment type="caution">
    <text evidence="1">The sequence shown here is derived from an EMBL/GenBank/DDBJ whole genome shotgun (WGS) entry which is preliminary data.</text>
</comment>
<dbReference type="Proteomes" id="UP000654075">
    <property type="component" value="Unassembled WGS sequence"/>
</dbReference>
<gene>
    <name evidence="1" type="ORF">PGLA1383_LOCUS37141</name>
</gene>
<name>A0A813G3D6_POLGL</name>
<reference evidence="1" key="1">
    <citation type="submission" date="2021-02" db="EMBL/GenBank/DDBJ databases">
        <authorList>
            <person name="Dougan E. K."/>
            <person name="Rhodes N."/>
            <person name="Thang M."/>
            <person name="Chan C."/>
        </authorList>
    </citation>
    <scope>NUCLEOTIDE SEQUENCE</scope>
</reference>
<dbReference type="AlphaFoldDB" id="A0A813G3D6"/>
<evidence type="ECO:0000313" key="1">
    <source>
        <dbReference type="EMBL" id="CAE8619554.1"/>
    </source>
</evidence>
<feature type="non-terminal residue" evidence="1">
    <location>
        <position position="188"/>
    </location>
</feature>